<evidence type="ECO:0000313" key="2">
    <source>
        <dbReference type="Proteomes" id="UP000000374"/>
    </source>
</evidence>
<dbReference type="KEGG" id="vei:Veis_1154"/>
<gene>
    <name evidence="1" type="ordered locus">Veis_1154</name>
</gene>
<dbReference type="RefSeq" id="WP_011808937.1">
    <property type="nucleotide sequence ID" value="NC_008786.1"/>
</dbReference>
<sequence length="91" mass="9415">MRGFLREIWRAAQGREAALAHVHFVGSGSLPSVLAVTDLAVASVGAAGLAPTMETTFRGKAQRLQGPVTVGHATMAWGRPAAPPGSAQPVW</sequence>
<dbReference type="STRING" id="391735.Veis_1154"/>
<dbReference type="AlphaFoldDB" id="A1WH19"/>
<evidence type="ECO:0000313" key="1">
    <source>
        <dbReference type="EMBL" id="ABM56926.1"/>
    </source>
</evidence>
<organism evidence="1 2">
    <name type="scientific">Verminephrobacter eiseniae (strain EF01-2)</name>
    <dbReference type="NCBI Taxonomy" id="391735"/>
    <lineage>
        <taxon>Bacteria</taxon>
        <taxon>Pseudomonadati</taxon>
        <taxon>Pseudomonadota</taxon>
        <taxon>Betaproteobacteria</taxon>
        <taxon>Burkholderiales</taxon>
        <taxon>Comamonadaceae</taxon>
        <taxon>Verminephrobacter</taxon>
    </lineage>
</organism>
<name>A1WH19_VEREI</name>
<dbReference type="GeneID" id="76459815"/>
<reference evidence="2" key="1">
    <citation type="submission" date="2006-12" db="EMBL/GenBank/DDBJ databases">
        <title>Complete sequence of chromosome 1 of Verminephrobacter eiseniae EF01-2.</title>
        <authorList>
            <person name="Copeland A."/>
            <person name="Lucas S."/>
            <person name="Lapidus A."/>
            <person name="Barry K."/>
            <person name="Detter J.C."/>
            <person name="Glavina del Rio T."/>
            <person name="Dalin E."/>
            <person name="Tice H."/>
            <person name="Pitluck S."/>
            <person name="Chertkov O."/>
            <person name="Brettin T."/>
            <person name="Bruce D."/>
            <person name="Han C."/>
            <person name="Tapia R."/>
            <person name="Gilna P."/>
            <person name="Schmutz J."/>
            <person name="Larimer F."/>
            <person name="Land M."/>
            <person name="Hauser L."/>
            <person name="Kyrpides N."/>
            <person name="Kim E."/>
            <person name="Stahl D."/>
            <person name="Richardson P."/>
        </authorList>
    </citation>
    <scope>NUCLEOTIDE SEQUENCE [LARGE SCALE GENOMIC DNA]</scope>
    <source>
        <strain evidence="2">EF01-2</strain>
    </source>
</reference>
<proteinExistence type="predicted"/>
<dbReference type="GO" id="GO:0016740">
    <property type="term" value="F:transferase activity"/>
    <property type="evidence" value="ECO:0007669"/>
    <property type="project" value="UniProtKB-KW"/>
</dbReference>
<dbReference type="Proteomes" id="UP000000374">
    <property type="component" value="Chromosome"/>
</dbReference>
<keyword evidence="2" id="KW-1185">Reference proteome</keyword>
<dbReference type="EMBL" id="CP000542">
    <property type="protein sequence ID" value="ABM56926.1"/>
    <property type="molecule type" value="Genomic_DNA"/>
</dbReference>
<dbReference type="HOGENOM" id="CLU_2426166_0_0_4"/>
<keyword evidence="1" id="KW-0808">Transferase</keyword>
<protein>
    <submittedName>
        <fullName evidence="1">CoA transferase, CaiB/BaiF family</fullName>
    </submittedName>
</protein>
<accession>A1WH19</accession>